<reference evidence="10 11" key="1">
    <citation type="journal article" date="2019" name="Nat. Microbiol.">
        <title>Mediterranean grassland soil C-N compound turnover is dependent on rainfall and depth, and is mediated by genomically divergent microorganisms.</title>
        <authorList>
            <person name="Diamond S."/>
            <person name="Andeer P.F."/>
            <person name="Li Z."/>
            <person name="Crits-Christoph A."/>
            <person name="Burstein D."/>
            <person name="Anantharaman K."/>
            <person name="Lane K.R."/>
            <person name="Thomas B.C."/>
            <person name="Pan C."/>
            <person name="Northen T.R."/>
            <person name="Banfield J.F."/>
        </authorList>
    </citation>
    <scope>NUCLEOTIDE SEQUENCE [LARGE SCALE GENOMIC DNA]</scope>
    <source>
        <strain evidence="10">NP_4</strain>
    </source>
</reference>
<accession>A0A537L6M3</accession>
<comment type="catalytic activity">
    <reaction evidence="8">
        <text>apo-[ACP] + CoA = holo-[ACP] + adenosine 3',5'-bisphosphate + H(+)</text>
        <dbReference type="Rhea" id="RHEA:12068"/>
        <dbReference type="Rhea" id="RHEA-COMP:9685"/>
        <dbReference type="Rhea" id="RHEA-COMP:9690"/>
        <dbReference type="ChEBI" id="CHEBI:15378"/>
        <dbReference type="ChEBI" id="CHEBI:29999"/>
        <dbReference type="ChEBI" id="CHEBI:57287"/>
        <dbReference type="ChEBI" id="CHEBI:58343"/>
        <dbReference type="ChEBI" id="CHEBI:64479"/>
        <dbReference type="EC" id="2.7.8.7"/>
    </reaction>
</comment>
<evidence type="ECO:0000256" key="7">
    <source>
        <dbReference type="ARBA" id="ARBA00023160"/>
    </source>
</evidence>
<dbReference type="NCBIfam" id="TIGR00516">
    <property type="entry name" value="acpS"/>
    <property type="match status" value="1"/>
</dbReference>
<feature type="binding site" evidence="8">
    <location>
        <position position="58"/>
    </location>
    <ligand>
        <name>Mg(2+)</name>
        <dbReference type="ChEBI" id="CHEBI:18420"/>
    </ligand>
</feature>
<proteinExistence type="inferred from homology"/>
<evidence type="ECO:0000256" key="4">
    <source>
        <dbReference type="ARBA" id="ARBA00022832"/>
    </source>
</evidence>
<dbReference type="EC" id="2.7.8.7" evidence="8"/>
<evidence type="ECO:0000256" key="6">
    <source>
        <dbReference type="ARBA" id="ARBA00023098"/>
    </source>
</evidence>
<comment type="subcellular location">
    <subcellularLocation>
        <location evidence="8">Cytoplasm</location>
    </subcellularLocation>
</comment>
<evidence type="ECO:0000256" key="5">
    <source>
        <dbReference type="ARBA" id="ARBA00022842"/>
    </source>
</evidence>
<evidence type="ECO:0000256" key="2">
    <source>
        <dbReference type="ARBA" id="ARBA00022679"/>
    </source>
</evidence>
<keyword evidence="5 8" id="KW-0460">Magnesium</keyword>
<dbReference type="Gene3D" id="3.90.470.20">
    <property type="entry name" value="4'-phosphopantetheinyl transferase domain"/>
    <property type="match status" value="1"/>
</dbReference>
<name>A0A537L6M3_9BACT</name>
<sequence length="130" mass="14184">MQVRGVGIDIVEVRRIEQALDRWGDAFVTRIFTTAEDERAKPPHARSARLAARFAAKEAVMKALGLGWRAMGWREIEILNDPLGKPTVTLRGGAQRAAERQGIAAVHVSLSHTRALAFASALAISHPPAR</sequence>
<feature type="domain" description="4'-phosphopantetheinyl transferase" evidence="9">
    <location>
        <begin position="5"/>
        <end position="100"/>
    </location>
</feature>
<evidence type="ECO:0000256" key="3">
    <source>
        <dbReference type="ARBA" id="ARBA00022723"/>
    </source>
</evidence>
<evidence type="ECO:0000256" key="8">
    <source>
        <dbReference type="HAMAP-Rule" id="MF_00101"/>
    </source>
</evidence>
<dbReference type="GO" id="GO:0008897">
    <property type="term" value="F:holo-[acyl-carrier-protein] synthase activity"/>
    <property type="evidence" value="ECO:0007669"/>
    <property type="project" value="UniProtKB-UniRule"/>
</dbReference>
<dbReference type="InterPro" id="IPR002582">
    <property type="entry name" value="ACPS"/>
</dbReference>
<evidence type="ECO:0000256" key="1">
    <source>
        <dbReference type="ARBA" id="ARBA00022516"/>
    </source>
</evidence>
<dbReference type="AlphaFoldDB" id="A0A537L6M3"/>
<feature type="binding site" evidence="8">
    <location>
        <position position="9"/>
    </location>
    <ligand>
        <name>Mg(2+)</name>
        <dbReference type="ChEBI" id="CHEBI:18420"/>
    </ligand>
</feature>
<comment type="similarity">
    <text evidence="8">Belongs to the P-Pant transferase superfamily. AcpS family.</text>
</comment>
<organism evidence="10 11">
    <name type="scientific">Candidatus Segetimicrobium genomatis</name>
    <dbReference type="NCBI Taxonomy" id="2569760"/>
    <lineage>
        <taxon>Bacteria</taxon>
        <taxon>Bacillati</taxon>
        <taxon>Candidatus Sysuimicrobiota</taxon>
        <taxon>Candidatus Sysuimicrobiia</taxon>
        <taxon>Candidatus Sysuimicrobiales</taxon>
        <taxon>Candidatus Segetimicrobiaceae</taxon>
        <taxon>Candidatus Segetimicrobium</taxon>
    </lineage>
</organism>
<dbReference type="HAMAP" id="MF_00101">
    <property type="entry name" value="AcpS"/>
    <property type="match status" value="1"/>
</dbReference>
<keyword evidence="2 8" id="KW-0808">Transferase</keyword>
<dbReference type="GO" id="GO:0005737">
    <property type="term" value="C:cytoplasm"/>
    <property type="evidence" value="ECO:0007669"/>
    <property type="project" value="UniProtKB-SubCell"/>
</dbReference>
<dbReference type="SUPFAM" id="SSF56214">
    <property type="entry name" value="4'-phosphopantetheinyl transferase"/>
    <property type="match status" value="1"/>
</dbReference>
<keyword evidence="7 8" id="KW-0275">Fatty acid biosynthesis</keyword>
<keyword evidence="1 8" id="KW-0444">Lipid biosynthesis</keyword>
<comment type="function">
    <text evidence="8">Transfers the 4'-phosphopantetheine moiety from coenzyme A to a Ser of acyl-carrier-protein.</text>
</comment>
<keyword evidence="3 8" id="KW-0479">Metal-binding</keyword>
<evidence type="ECO:0000313" key="10">
    <source>
        <dbReference type="EMBL" id="TMJ03630.1"/>
    </source>
</evidence>
<dbReference type="GO" id="GO:0000287">
    <property type="term" value="F:magnesium ion binding"/>
    <property type="evidence" value="ECO:0007669"/>
    <property type="project" value="UniProtKB-UniRule"/>
</dbReference>
<dbReference type="Proteomes" id="UP000319353">
    <property type="component" value="Unassembled WGS sequence"/>
</dbReference>
<protein>
    <recommendedName>
        <fullName evidence="8">Holo-[acyl-carrier-protein] synthase</fullName>
        <shortName evidence="8">Holo-ACP synthase</shortName>
        <ecNumber evidence="8">2.7.8.7</ecNumber>
    </recommendedName>
    <alternativeName>
        <fullName evidence="8">4'-phosphopantetheinyl transferase AcpS</fullName>
    </alternativeName>
</protein>
<dbReference type="NCBIfam" id="TIGR00556">
    <property type="entry name" value="pantethn_trn"/>
    <property type="match status" value="1"/>
</dbReference>
<dbReference type="InterPro" id="IPR004568">
    <property type="entry name" value="Ppantetheine-prot_Trfase_dom"/>
</dbReference>
<dbReference type="EMBL" id="VBAL01000059">
    <property type="protein sequence ID" value="TMJ03630.1"/>
    <property type="molecule type" value="Genomic_DNA"/>
</dbReference>
<dbReference type="InterPro" id="IPR008278">
    <property type="entry name" value="4-PPantetheinyl_Trfase_dom"/>
</dbReference>
<keyword evidence="6 8" id="KW-0443">Lipid metabolism</keyword>
<gene>
    <name evidence="8 10" type="primary">acpS</name>
    <name evidence="10" type="ORF">E6H01_05120</name>
</gene>
<keyword evidence="8" id="KW-0963">Cytoplasm</keyword>
<comment type="caution">
    <text evidence="10">The sequence shown here is derived from an EMBL/GenBank/DDBJ whole genome shotgun (WGS) entry which is preliminary data.</text>
</comment>
<keyword evidence="4 8" id="KW-0276">Fatty acid metabolism</keyword>
<dbReference type="GO" id="GO:0006633">
    <property type="term" value="P:fatty acid biosynthetic process"/>
    <property type="evidence" value="ECO:0007669"/>
    <property type="project" value="UniProtKB-UniRule"/>
</dbReference>
<dbReference type="InterPro" id="IPR037143">
    <property type="entry name" value="4-PPantetheinyl_Trfase_dom_sf"/>
</dbReference>
<comment type="cofactor">
    <cofactor evidence="8">
        <name>Mg(2+)</name>
        <dbReference type="ChEBI" id="CHEBI:18420"/>
    </cofactor>
</comment>
<evidence type="ECO:0000313" key="11">
    <source>
        <dbReference type="Proteomes" id="UP000319353"/>
    </source>
</evidence>
<evidence type="ECO:0000259" key="9">
    <source>
        <dbReference type="Pfam" id="PF01648"/>
    </source>
</evidence>
<dbReference type="Pfam" id="PF01648">
    <property type="entry name" value="ACPS"/>
    <property type="match status" value="1"/>
</dbReference>